<gene>
    <name evidence="3" type="ORF">LMG31506_04443</name>
</gene>
<dbReference type="SUPFAM" id="SSF51735">
    <property type="entry name" value="NAD(P)-binding Rossmann-fold domains"/>
    <property type="match status" value="1"/>
</dbReference>
<dbReference type="PANTHER" id="PTHR43477">
    <property type="entry name" value="DIHYDROANTICAPSIN 7-DEHYDROGENASE"/>
    <property type="match status" value="1"/>
</dbReference>
<dbReference type="AlphaFoldDB" id="A0A916N647"/>
<evidence type="ECO:0000256" key="1">
    <source>
        <dbReference type="ARBA" id="ARBA00006484"/>
    </source>
</evidence>
<dbReference type="PRINTS" id="PR00081">
    <property type="entry name" value="GDHRDH"/>
</dbReference>
<keyword evidence="4" id="KW-1185">Reference proteome</keyword>
<dbReference type="PANTHER" id="PTHR43477:SF1">
    <property type="entry name" value="DIHYDROANTICAPSIN 7-DEHYDROGENASE"/>
    <property type="match status" value="1"/>
</dbReference>
<dbReference type="Proteomes" id="UP000672934">
    <property type="component" value="Unassembled WGS sequence"/>
</dbReference>
<evidence type="ECO:0000313" key="4">
    <source>
        <dbReference type="Proteomes" id="UP000672934"/>
    </source>
</evidence>
<dbReference type="NCBIfam" id="NF005559">
    <property type="entry name" value="PRK07231.1"/>
    <property type="match status" value="1"/>
</dbReference>
<name>A0A916N647_9BURK</name>
<organism evidence="3 4">
    <name type="scientific">Cupriavidus yeoncheonensis</name>
    <dbReference type="NCBI Taxonomy" id="1462994"/>
    <lineage>
        <taxon>Bacteria</taxon>
        <taxon>Pseudomonadati</taxon>
        <taxon>Pseudomonadota</taxon>
        <taxon>Betaproteobacteria</taxon>
        <taxon>Burkholderiales</taxon>
        <taxon>Burkholderiaceae</taxon>
        <taxon>Cupriavidus</taxon>
    </lineage>
</organism>
<dbReference type="PRINTS" id="PR00080">
    <property type="entry name" value="SDRFAMILY"/>
</dbReference>
<dbReference type="InterPro" id="IPR020904">
    <property type="entry name" value="Sc_DH/Rdtase_CS"/>
</dbReference>
<dbReference type="InterPro" id="IPR036291">
    <property type="entry name" value="NAD(P)-bd_dom_sf"/>
</dbReference>
<dbReference type="EMBL" id="CAJPUY010000017">
    <property type="protein sequence ID" value="CAG2151552.1"/>
    <property type="molecule type" value="Genomic_DNA"/>
</dbReference>
<dbReference type="EC" id="1.1.1.51" evidence="3"/>
<dbReference type="Pfam" id="PF13561">
    <property type="entry name" value="adh_short_C2"/>
    <property type="match status" value="1"/>
</dbReference>
<dbReference type="FunFam" id="3.40.50.720:FF:000084">
    <property type="entry name" value="Short-chain dehydrogenase reductase"/>
    <property type="match status" value="1"/>
</dbReference>
<dbReference type="PROSITE" id="PS00061">
    <property type="entry name" value="ADH_SHORT"/>
    <property type="match status" value="1"/>
</dbReference>
<dbReference type="InterPro" id="IPR002347">
    <property type="entry name" value="SDR_fam"/>
</dbReference>
<dbReference type="GO" id="GO:0016491">
    <property type="term" value="F:oxidoreductase activity"/>
    <property type="evidence" value="ECO:0007669"/>
    <property type="project" value="UniProtKB-KW"/>
</dbReference>
<dbReference type="InterPro" id="IPR051122">
    <property type="entry name" value="SDR_DHRS6-like"/>
</dbReference>
<evidence type="ECO:0000313" key="3">
    <source>
        <dbReference type="EMBL" id="CAG2151552.1"/>
    </source>
</evidence>
<keyword evidence="2 3" id="KW-0560">Oxidoreductase</keyword>
<sequence length="274" mass="29076">METGHTASRKMETQPQMRLQNKIALVTGGASGMGLAFTRRLAREGAKVWFTDINETGGKQAEQDLKAAGLDVAFLPHDVSAEADWLRVLDRIRATDGRLGVLVNNAGIAISHNIETCTVEDFDRTMSINLKSVFLGCKHGLALMKETGGSIINVSSITAICGEPVALAYSASKAGVRYLSKSVALHCAEKGYAIRVNSLHPGYIDTPLLAGSNAGGRLTEAEVMASRVRIGGEIPLKRRGTPDEVAGAVLYLASDDSTYVTGTELVVDGGYACH</sequence>
<comment type="similarity">
    <text evidence="1">Belongs to the short-chain dehydrogenases/reductases (SDR) family.</text>
</comment>
<proteinExistence type="inferred from homology"/>
<dbReference type="Gene3D" id="3.40.50.720">
    <property type="entry name" value="NAD(P)-binding Rossmann-like Domain"/>
    <property type="match status" value="1"/>
</dbReference>
<reference evidence="3" key="1">
    <citation type="submission" date="2021-03" db="EMBL/GenBank/DDBJ databases">
        <authorList>
            <person name="Peeters C."/>
        </authorList>
    </citation>
    <scope>NUCLEOTIDE SEQUENCE</scope>
    <source>
        <strain evidence="3">LMG 31506</strain>
    </source>
</reference>
<comment type="caution">
    <text evidence="3">The sequence shown here is derived from an EMBL/GenBank/DDBJ whole genome shotgun (WGS) entry which is preliminary data.</text>
</comment>
<protein>
    <submittedName>
        <fullName evidence="3">3-beta-hydroxysteroid dehydrogenase</fullName>
        <ecNumber evidence="3">1.1.1.51</ecNumber>
    </submittedName>
</protein>
<evidence type="ECO:0000256" key="2">
    <source>
        <dbReference type="ARBA" id="ARBA00023002"/>
    </source>
</evidence>
<accession>A0A916N647</accession>